<sequence>MSTIPCKKAREEFGYMLHQVCETGEIIVVSRKNRKNAIILSEGEYASLLETVYLLDSPKNAEHLLDSIASIE</sequence>
<dbReference type="RefSeq" id="WP_214786380.1">
    <property type="nucleotide sequence ID" value="NZ_JANIEL010000007.1"/>
</dbReference>
<dbReference type="EMBL" id="JBHTCE010000001">
    <property type="protein sequence ID" value="MFC7388835.1"/>
    <property type="molecule type" value="Genomic_DNA"/>
</dbReference>
<evidence type="ECO:0000313" key="3">
    <source>
        <dbReference type="EMBL" id="MFC7388835.1"/>
    </source>
</evidence>
<evidence type="ECO:0000256" key="2">
    <source>
        <dbReference type="RuleBase" id="RU362080"/>
    </source>
</evidence>
<reference evidence="4" key="1">
    <citation type="journal article" date="2019" name="Int. J. Syst. Evol. Microbiol.">
        <title>The Global Catalogue of Microorganisms (GCM) 10K type strain sequencing project: providing services to taxonomists for standard genome sequencing and annotation.</title>
        <authorList>
            <consortium name="The Broad Institute Genomics Platform"/>
            <consortium name="The Broad Institute Genome Sequencing Center for Infectious Disease"/>
            <person name="Wu L."/>
            <person name="Ma J."/>
        </authorList>
    </citation>
    <scope>NUCLEOTIDE SEQUENCE [LARGE SCALE GENOMIC DNA]</scope>
    <source>
        <strain evidence="4">CCUG 55590</strain>
    </source>
</reference>
<dbReference type="InterPro" id="IPR006442">
    <property type="entry name" value="Antitoxin_Phd/YefM"/>
</dbReference>
<accession>A0ABW2PLG0</accession>
<proteinExistence type="inferred from homology"/>
<protein>
    <recommendedName>
        <fullName evidence="2">Antitoxin</fullName>
    </recommendedName>
</protein>
<comment type="caution">
    <text evidence="3">The sequence shown here is derived from an EMBL/GenBank/DDBJ whole genome shotgun (WGS) entry which is preliminary data.</text>
</comment>
<dbReference type="InterPro" id="IPR036165">
    <property type="entry name" value="YefM-like_sf"/>
</dbReference>
<keyword evidence="4" id="KW-1185">Reference proteome</keyword>
<dbReference type="InterPro" id="IPR051405">
    <property type="entry name" value="phD/YefM_antitoxin"/>
</dbReference>
<dbReference type="SUPFAM" id="SSF143120">
    <property type="entry name" value="YefM-like"/>
    <property type="match status" value="1"/>
</dbReference>
<evidence type="ECO:0000256" key="1">
    <source>
        <dbReference type="ARBA" id="ARBA00009981"/>
    </source>
</evidence>
<dbReference type="PANTHER" id="PTHR33713">
    <property type="entry name" value="ANTITOXIN YAFN-RELATED"/>
    <property type="match status" value="1"/>
</dbReference>
<gene>
    <name evidence="3" type="ORF">ACFQO8_01690</name>
</gene>
<dbReference type="Gene3D" id="6.10.250.330">
    <property type="match status" value="1"/>
</dbReference>
<name>A0ABW2PLG0_9BACL</name>
<organism evidence="3 4">
    <name type="scientific">Exiguobacterium aestuarii</name>
    <dbReference type="NCBI Taxonomy" id="273527"/>
    <lineage>
        <taxon>Bacteria</taxon>
        <taxon>Bacillati</taxon>
        <taxon>Bacillota</taxon>
        <taxon>Bacilli</taxon>
        <taxon>Bacillales</taxon>
        <taxon>Bacillales Family XII. Incertae Sedis</taxon>
        <taxon>Exiguobacterium</taxon>
    </lineage>
</organism>
<dbReference type="PANTHER" id="PTHR33713:SF6">
    <property type="entry name" value="ANTITOXIN YEFM"/>
    <property type="match status" value="1"/>
</dbReference>
<dbReference type="Pfam" id="PF02604">
    <property type="entry name" value="PhdYeFM_antitox"/>
    <property type="match status" value="1"/>
</dbReference>
<comment type="similarity">
    <text evidence="1 2">Belongs to the phD/YefM antitoxin family.</text>
</comment>
<comment type="function">
    <text evidence="2">Antitoxin component of a type II toxin-antitoxin (TA) system.</text>
</comment>
<evidence type="ECO:0000313" key="4">
    <source>
        <dbReference type="Proteomes" id="UP001596439"/>
    </source>
</evidence>
<dbReference type="Proteomes" id="UP001596439">
    <property type="component" value="Unassembled WGS sequence"/>
</dbReference>
<dbReference type="Gene3D" id="3.40.1620.10">
    <property type="entry name" value="YefM-like domain"/>
    <property type="match status" value="1"/>
</dbReference>